<name>A0A9W7ZWG6_9FUNG</name>
<feature type="non-terminal residue" evidence="1">
    <location>
        <position position="133"/>
    </location>
</feature>
<dbReference type="Proteomes" id="UP001150538">
    <property type="component" value="Unassembled WGS sequence"/>
</dbReference>
<accession>A0A9W7ZWG6</accession>
<organism evidence="1 2">
    <name type="scientific">Mycoemilia scoparia</name>
    <dbReference type="NCBI Taxonomy" id="417184"/>
    <lineage>
        <taxon>Eukaryota</taxon>
        <taxon>Fungi</taxon>
        <taxon>Fungi incertae sedis</taxon>
        <taxon>Zoopagomycota</taxon>
        <taxon>Kickxellomycotina</taxon>
        <taxon>Kickxellomycetes</taxon>
        <taxon>Kickxellales</taxon>
        <taxon>Kickxellaceae</taxon>
        <taxon>Mycoemilia</taxon>
    </lineage>
</organism>
<comment type="caution">
    <text evidence="1">The sequence shown here is derived from an EMBL/GenBank/DDBJ whole genome shotgun (WGS) entry which is preliminary data.</text>
</comment>
<keyword evidence="2" id="KW-1185">Reference proteome</keyword>
<proteinExistence type="predicted"/>
<reference evidence="1" key="1">
    <citation type="submission" date="2022-07" db="EMBL/GenBank/DDBJ databases">
        <title>Phylogenomic reconstructions and comparative analyses of Kickxellomycotina fungi.</title>
        <authorList>
            <person name="Reynolds N.K."/>
            <person name="Stajich J.E."/>
            <person name="Barry K."/>
            <person name="Grigoriev I.V."/>
            <person name="Crous P."/>
            <person name="Smith M.E."/>
        </authorList>
    </citation>
    <scope>NUCLEOTIDE SEQUENCE</scope>
    <source>
        <strain evidence="1">NBRC 100468</strain>
    </source>
</reference>
<protein>
    <submittedName>
        <fullName evidence="1">Uncharacterized protein</fullName>
    </submittedName>
</protein>
<dbReference type="EMBL" id="JANBPU010000055">
    <property type="protein sequence ID" value="KAJ1918040.1"/>
    <property type="molecule type" value="Genomic_DNA"/>
</dbReference>
<evidence type="ECO:0000313" key="2">
    <source>
        <dbReference type="Proteomes" id="UP001150538"/>
    </source>
</evidence>
<sequence length="133" mass="15264">MSLKGFSDIVALGNYNNRTEAGSMMVKLAQDLLPLMTAYQIDLNRLHEIYSANYASVICLRDDASKTLSVKLRDEIKPEVLLPDHIVMGGIVRSLARYCEEHRKEMDYAGYYNEFKRLLPSYKLEDENVTPKK</sequence>
<dbReference type="AlphaFoldDB" id="A0A9W7ZWG6"/>
<gene>
    <name evidence="1" type="ORF">H4219_002868</name>
</gene>
<evidence type="ECO:0000313" key="1">
    <source>
        <dbReference type="EMBL" id="KAJ1918040.1"/>
    </source>
</evidence>